<dbReference type="AlphaFoldDB" id="D2RJ90"/>
<dbReference type="EMBL" id="CP001859">
    <property type="protein sequence ID" value="ADB47142.1"/>
    <property type="molecule type" value="Genomic_DNA"/>
</dbReference>
<dbReference type="SUPFAM" id="SSF143011">
    <property type="entry name" value="RelE-like"/>
    <property type="match status" value="1"/>
</dbReference>
<dbReference type="STRING" id="591001.Acfer_0754"/>
<dbReference type="InterPro" id="IPR035093">
    <property type="entry name" value="RelE/ParE_toxin_dom_sf"/>
</dbReference>
<dbReference type="Proteomes" id="UP000001902">
    <property type="component" value="Chromosome"/>
</dbReference>
<gene>
    <name evidence="1" type="ordered locus">Acfer_0754</name>
</gene>
<keyword evidence="2" id="KW-1185">Reference proteome</keyword>
<evidence type="ECO:0000313" key="1">
    <source>
        <dbReference type="EMBL" id="ADB47142.1"/>
    </source>
</evidence>
<dbReference type="eggNOG" id="COG3549">
    <property type="taxonomic scope" value="Bacteria"/>
</dbReference>
<dbReference type="Pfam" id="PF05015">
    <property type="entry name" value="HigB-like_toxin"/>
    <property type="match status" value="1"/>
</dbReference>
<dbReference type="Gene3D" id="3.30.2310.20">
    <property type="entry name" value="RelE-like"/>
    <property type="match status" value="1"/>
</dbReference>
<evidence type="ECO:0000313" key="2">
    <source>
        <dbReference type="Proteomes" id="UP000001902"/>
    </source>
</evidence>
<name>D2RJ90_ACIFV</name>
<protein>
    <submittedName>
        <fullName evidence="1">Plasmid maintenance system killer</fullName>
    </submittedName>
</protein>
<sequence length="99" mass="11406">MLDVRYKNKKLQKICTDAETARASYGNEMARKLHLRIDQLEAADSIQELILNHIGRCHGLSGNRQGQYAMDLAQPYRLIFKEVESGIQIVMVMEIVDYH</sequence>
<proteinExistence type="predicted"/>
<dbReference type="InterPro" id="IPR007711">
    <property type="entry name" value="HigB-1"/>
</dbReference>
<accession>D2RJ90</accession>
<reference evidence="1 2" key="1">
    <citation type="journal article" date="2010" name="Stand. Genomic Sci.">
        <title>Complete genome sequence of Acidaminococcus fermentans type strain (VR4).</title>
        <authorList>
            <person name="Chang Y.J."/>
            <person name="Pukall R."/>
            <person name="Saunders E."/>
            <person name="Lapidus A."/>
            <person name="Copeland A."/>
            <person name="Nolan M."/>
            <person name="Glavina Del Rio T."/>
            <person name="Lucas S."/>
            <person name="Chen F."/>
            <person name="Tice H."/>
            <person name="Cheng J.F."/>
            <person name="Han C."/>
            <person name="Detter J.C."/>
            <person name="Bruce D."/>
            <person name="Goodwin L."/>
            <person name="Pitluck S."/>
            <person name="Mikhailova N."/>
            <person name="Liolios K."/>
            <person name="Pati A."/>
            <person name="Ivanova N."/>
            <person name="Mavromatis K."/>
            <person name="Chen A."/>
            <person name="Palaniappan K."/>
            <person name="Land M."/>
            <person name="Hauser L."/>
            <person name="Jeffries C.D."/>
            <person name="Brettin T."/>
            <person name="Rohde M."/>
            <person name="Goker M."/>
            <person name="Bristow J."/>
            <person name="Eisen J.A."/>
            <person name="Markowitz V."/>
            <person name="Hugenholtz P."/>
            <person name="Kyrpides N.C."/>
            <person name="Klenk H.P."/>
        </authorList>
    </citation>
    <scope>NUCLEOTIDE SEQUENCE [LARGE SCALE GENOMIC DNA]</scope>
    <source>
        <strain evidence="2">ATCC 25085 / DSM 20731 / CCUG 9996 / CIP 106432 / VR4</strain>
    </source>
</reference>
<organism evidence="1 2">
    <name type="scientific">Acidaminococcus fermentans (strain ATCC 25085 / DSM 20731 / CCUG 9996 / CIP 106432 / VR4)</name>
    <dbReference type="NCBI Taxonomy" id="591001"/>
    <lineage>
        <taxon>Bacteria</taxon>
        <taxon>Bacillati</taxon>
        <taxon>Bacillota</taxon>
        <taxon>Negativicutes</taxon>
        <taxon>Acidaminococcales</taxon>
        <taxon>Acidaminococcaceae</taxon>
        <taxon>Acidaminococcus</taxon>
    </lineage>
</organism>
<dbReference type="KEGG" id="afn:Acfer_0754"/>
<dbReference type="HOGENOM" id="CLU_164011_1_0_9"/>